<dbReference type="PANTHER" id="PTHR42742:SF3">
    <property type="entry name" value="FRUCTOKINASE"/>
    <property type="match status" value="1"/>
</dbReference>
<name>A0A401ZHW0_9CHLR</name>
<dbReference type="RefSeq" id="WP_160145959.1">
    <property type="nucleotide sequence ID" value="NZ_BIFQ01000001.1"/>
</dbReference>
<dbReference type="InterPro" id="IPR011051">
    <property type="entry name" value="RmlC_Cupin_sf"/>
</dbReference>
<dbReference type="InterPro" id="IPR051804">
    <property type="entry name" value="Carb_Metab_Reg_Kinase/Isom"/>
</dbReference>
<reference evidence="7" key="1">
    <citation type="submission" date="2018-12" db="EMBL/GenBank/DDBJ databases">
        <title>Tengunoibacter tsumagoiensis gen. nov., sp. nov., Dictyobacter kobayashii sp. nov., D. alpinus sp. nov., and D. joshuensis sp. nov. and description of Dictyobacteraceae fam. nov. within the order Ktedonobacterales isolated from Tengu-no-mugimeshi.</title>
        <authorList>
            <person name="Wang C.M."/>
            <person name="Zheng Y."/>
            <person name="Sakai Y."/>
            <person name="Toyoda A."/>
            <person name="Minakuchi Y."/>
            <person name="Abe K."/>
            <person name="Yokota A."/>
            <person name="Yabe S."/>
        </authorList>
    </citation>
    <scope>NUCLEOTIDE SEQUENCE [LARGE SCALE GENOMIC DNA]</scope>
    <source>
        <strain evidence="7">S-27</strain>
    </source>
</reference>
<feature type="binding site" evidence="3">
    <location>
        <position position="102"/>
    </location>
    <ligand>
        <name>Zn(2+)</name>
        <dbReference type="ChEBI" id="CHEBI:29105"/>
    </ligand>
</feature>
<dbReference type="SUPFAM" id="SSF51182">
    <property type="entry name" value="RmlC-like cupins"/>
    <property type="match status" value="1"/>
</dbReference>
<keyword evidence="7" id="KW-1185">Reference proteome</keyword>
<keyword evidence="2 3" id="KW-0862">Zinc</keyword>
<evidence type="ECO:0000256" key="3">
    <source>
        <dbReference type="PIRSR" id="PIRSR036894-1"/>
    </source>
</evidence>
<sequence>MSHIYPIRLRSSLHETIWGGRRLEQDSWKTLPANGILIGESWETEVSNLVQNGEYEGQTLEAVVAEMGTSLLGEQATAIFGQRFPLLAKFIDANAQLSVQVHPKDEYANEFEGGKLGKTEFWYILSAEPGASIVHGFKAATDATAVRQAIEGVQLEELMHAEPVAAGDVVFVPAGTVHAIGGGILLYELQEYSDVTYRMYDYGRLTASGKPRELHIDRSLDVSHYEASRQIKMHPVPLTSTPEYDERCLVACKYFLTRELNLKGGVREGTTEKSCIILTSLGAEIRVAYGEQSTQTETLSRGQTLVLPAALGAYRIEGEGSLLFSYVPEARDEAWQAWQAANPESAL</sequence>
<evidence type="ECO:0000256" key="4">
    <source>
        <dbReference type="PIRSR" id="PIRSR036894-2"/>
    </source>
</evidence>
<dbReference type="GO" id="GO:0008270">
    <property type="term" value="F:zinc ion binding"/>
    <property type="evidence" value="ECO:0007669"/>
    <property type="project" value="InterPro"/>
</dbReference>
<evidence type="ECO:0000313" key="7">
    <source>
        <dbReference type="Proteomes" id="UP000287224"/>
    </source>
</evidence>
<dbReference type="InterPro" id="IPR046457">
    <property type="entry name" value="PMI_typeI_cat"/>
</dbReference>
<feature type="binding site" evidence="3">
    <location>
        <position position="178"/>
    </location>
    <ligand>
        <name>Zn(2+)</name>
        <dbReference type="ChEBI" id="CHEBI:29105"/>
    </ligand>
</feature>
<dbReference type="PIRSF" id="PIRSF036894">
    <property type="entry name" value="PMI_Firm_short"/>
    <property type="match status" value="1"/>
</dbReference>
<comment type="cofactor">
    <cofactor evidence="3">
        <name>Zn(2+)</name>
        <dbReference type="ChEBI" id="CHEBI:29105"/>
    </cofactor>
    <text evidence="3">Binds 1 zinc ion per subunit.</text>
</comment>
<dbReference type="GO" id="GO:0004476">
    <property type="term" value="F:mannose-6-phosphate isomerase activity"/>
    <property type="evidence" value="ECO:0007669"/>
    <property type="project" value="InterPro"/>
</dbReference>
<dbReference type="OrthoDB" id="9808275at2"/>
<dbReference type="PANTHER" id="PTHR42742">
    <property type="entry name" value="TRANSCRIPTIONAL REPRESSOR MPRA"/>
    <property type="match status" value="1"/>
</dbReference>
<dbReference type="Pfam" id="PF20511">
    <property type="entry name" value="PMI_typeI_cat"/>
    <property type="match status" value="1"/>
</dbReference>
<dbReference type="Proteomes" id="UP000287224">
    <property type="component" value="Unassembled WGS sequence"/>
</dbReference>
<evidence type="ECO:0000256" key="2">
    <source>
        <dbReference type="ARBA" id="ARBA00022833"/>
    </source>
</evidence>
<evidence type="ECO:0000313" key="6">
    <source>
        <dbReference type="EMBL" id="GCE06431.1"/>
    </source>
</evidence>
<dbReference type="AlphaFoldDB" id="A0A401ZHW0"/>
<feature type="domain" description="Phosphomannose isomerase type I catalytic" evidence="5">
    <location>
        <begin position="8"/>
        <end position="109"/>
    </location>
</feature>
<dbReference type="InterPro" id="IPR014628">
    <property type="entry name" value="Man6P_isomerase_Firm_short"/>
</dbReference>
<evidence type="ECO:0000256" key="1">
    <source>
        <dbReference type="ARBA" id="ARBA00022723"/>
    </source>
</evidence>
<dbReference type="GO" id="GO:0005975">
    <property type="term" value="P:carbohydrate metabolic process"/>
    <property type="evidence" value="ECO:0007669"/>
    <property type="project" value="InterPro"/>
</dbReference>
<dbReference type="InterPro" id="IPR014710">
    <property type="entry name" value="RmlC-like_jellyroll"/>
</dbReference>
<keyword evidence="6" id="KW-0413">Isomerase</keyword>
<comment type="caution">
    <text evidence="6">The sequence shown here is derived from an EMBL/GenBank/DDBJ whole genome shotgun (WGS) entry which is preliminary data.</text>
</comment>
<dbReference type="Gene3D" id="2.60.120.10">
    <property type="entry name" value="Jelly Rolls"/>
    <property type="match status" value="2"/>
</dbReference>
<accession>A0A401ZHW0</accession>
<dbReference type="CDD" id="cd07010">
    <property type="entry name" value="cupin_PMI_type_I_N_bac"/>
    <property type="match status" value="1"/>
</dbReference>
<protein>
    <submittedName>
        <fullName evidence="6">Mannose-6-phosphate isomerase</fullName>
    </submittedName>
</protein>
<evidence type="ECO:0000259" key="5">
    <source>
        <dbReference type="Pfam" id="PF20511"/>
    </source>
</evidence>
<organism evidence="6 7">
    <name type="scientific">Dictyobacter aurantiacus</name>
    <dbReference type="NCBI Taxonomy" id="1936993"/>
    <lineage>
        <taxon>Bacteria</taxon>
        <taxon>Bacillati</taxon>
        <taxon>Chloroflexota</taxon>
        <taxon>Ktedonobacteria</taxon>
        <taxon>Ktedonobacterales</taxon>
        <taxon>Dictyobacteraceae</taxon>
        <taxon>Dictyobacter</taxon>
    </lineage>
</organism>
<feature type="binding site" evidence="3">
    <location>
        <position position="120"/>
    </location>
    <ligand>
        <name>Zn(2+)</name>
        <dbReference type="ChEBI" id="CHEBI:29105"/>
    </ligand>
</feature>
<gene>
    <name evidence="6" type="ORF">KDAU_37600</name>
</gene>
<dbReference type="EMBL" id="BIFQ01000001">
    <property type="protein sequence ID" value="GCE06431.1"/>
    <property type="molecule type" value="Genomic_DNA"/>
</dbReference>
<feature type="active site" evidence="4">
    <location>
        <position position="198"/>
    </location>
</feature>
<proteinExistence type="predicted"/>
<keyword evidence="1 3" id="KW-0479">Metal-binding</keyword>